<name>A0A1H2JB06_9BACT</name>
<evidence type="ECO:0000256" key="4">
    <source>
        <dbReference type="ARBA" id="ARBA00022679"/>
    </source>
</evidence>
<dbReference type="GO" id="GO:0000155">
    <property type="term" value="F:phosphorelay sensor kinase activity"/>
    <property type="evidence" value="ECO:0007669"/>
    <property type="project" value="InterPro"/>
</dbReference>
<dbReference type="AlphaFoldDB" id="A0A1H2JB06"/>
<dbReference type="PANTHER" id="PTHR45453:SF1">
    <property type="entry name" value="PHOSPHATE REGULON SENSOR PROTEIN PHOR"/>
    <property type="match status" value="1"/>
</dbReference>
<evidence type="ECO:0000256" key="1">
    <source>
        <dbReference type="ARBA" id="ARBA00000085"/>
    </source>
</evidence>
<dbReference type="GO" id="GO:0005886">
    <property type="term" value="C:plasma membrane"/>
    <property type="evidence" value="ECO:0007669"/>
    <property type="project" value="TreeGrafter"/>
</dbReference>
<evidence type="ECO:0000313" key="9">
    <source>
        <dbReference type="Proteomes" id="UP000199608"/>
    </source>
</evidence>
<evidence type="ECO:0000313" key="8">
    <source>
        <dbReference type="EMBL" id="SDU53502.1"/>
    </source>
</evidence>
<dbReference type="Gene3D" id="3.30.565.10">
    <property type="entry name" value="Histidine kinase-like ATPase, C-terminal domain"/>
    <property type="match status" value="1"/>
</dbReference>
<evidence type="ECO:0000256" key="3">
    <source>
        <dbReference type="ARBA" id="ARBA00022553"/>
    </source>
</evidence>
<gene>
    <name evidence="8" type="ORF">SAMN04487931_111113</name>
</gene>
<dbReference type="EC" id="2.7.13.3" evidence="2"/>
<evidence type="ECO:0000256" key="5">
    <source>
        <dbReference type="ARBA" id="ARBA00022777"/>
    </source>
</evidence>
<dbReference type="InterPro" id="IPR036890">
    <property type="entry name" value="HATPase_C_sf"/>
</dbReference>
<dbReference type="EMBL" id="FNLL01000011">
    <property type="protein sequence ID" value="SDU53502.1"/>
    <property type="molecule type" value="Genomic_DNA"/>
</dbReference>
<comment type="catalytic activity">
    <reaction evidence="1">
        <text>ATP + protein L-histidine = ADP + protein N-phospho-L-histidine.</text>
        <dbReference type="EC" id="2.7.13.3"/>
    </reaction>
</comment>
<organism evidence="8 9">
    <name type="scientific">Desulfobacula phenolica</name>
    <dbReference type="NCBI Taxonomy" id="90732"/>
    <lineage>
        <taxon>Bacteria</taxon>
        <taxon>Pseudomonadati</taxon>
        <taxon>Thermodesulfobacteriota</taxon>
        <taxon>Desulfobacteria</taxon>
        <taxon>Desulfobacterales</taxon>
        <taxon>Desulfobacteraceae</taxon>
        <taxon>Desulfobacula</taxon>
    </lineage>
</organism>
<keyword evidence="4" id="KW-0808">Transferase</keyword>
<evidence type="ECO:0000256" key="6">
    <source>
        <dbReference type="ARBA" id="ARBA00023012"/>
    </source>
</evidence>
<dbReference type="InterPro" id="IPR003661">
    <property type="entry name" value="HisK_dim/P_dom"/>
</dbReference>
<keyword evidence="5 8" id="KW-0418">Kinase</keyword>
<keyword evidence="3" id="KW-0597">Phosphoprotein</keyword>
<feature type="domain" description="Signal transduction histidine kinase dimerisation/phosphoacceptor" evidence="7">
    <location>
        <begin position="5"/>
        <end position="72"/>
    </location>
</feature>
<dbReference type="Proteomes" id="UP000199608">
    <property type="component" value="Unassembled WGS sequence"/>
</dbReference>
<dbReference type="GO" id="GO:0004721">
    <property type="term" value="F:phosphoprotein phosphatase activity"/>
    <property type="evidence" value="ECO:0007669"/>
    <property type="project" value="TreeGrafter"/>
</dbReference>
<dbReference type="RefSeq" id="WP_092236825.1">
    <property type="nucleotide sequence ID" value="NZ_FNLL01000011.1"/>
</dbReference>
<dbReference type="CDD" id="cd00082">
    <property type="entry name" value="HisKA"/>
    <property type="match status" value="1"/>
</dbReference>
<dbReference type="InterPro" id="IPR050351">
    <property type="entry name" value="BphY/WalK/GraS-like"/>
</dbReference>
<keyword evidence="6" id="KW-0902">Two-component regulatory system</keyword>
<dbReference type="SUPFAM" id="SSF55874">
    <property type="entry name" value="ATPase domain of HSP90 chaperone/DNA topoisomerase II/histidine kinase"/>
    <property type="match status" value="1"/>
</dbReference>
<dbReference type="GO" id="GO:0016036">
    <property type="term" value="P:cellular response to phosphate starvation"/>
    <property type="evidence" value="ECO:0007669"/>
    <property type="project" value="TreeGrafter"/>
</dbReference>
<protein>
    <recommendedName>
        <fullName evidence="2">histidine kinase</fullName>
        <ecNumber evidence="2">2.7.13.3</ecNumber>
    </recommendedName>
</protein>
<keyword evidence="9" id="KW-1185">Reference proteome</keyword>
<dbReference type="InterPro" id="IPR036097">
    <property type="entry name" value="HisK_dim/P_sf"/>
</dbReference>
<dbReference type="SUPFAM" id="SSF47384">
    <property type="entry name" value="Homodimeric domain of signal transducing histidine kinase"/>
    <property type="match status" value="1"/>
</dbReference>
<accession>A0A1H2JB06</accession>
<evidence type="ECO:0000259" key="7">
    <source>
        <dbReference type="Pfam" id="PF00512"/>
    </source>
</evidence>
<dbReference type="Pfam" id="PF00512">
    <property type="entry name" value="HisKA"/>
    <property type="match status" value="1"/>
</dbReference>
<reference evidence="9" key="1">
    <citation type="submission" date="2016-10" db="EMBL/GenBank/DDBJ databases">
        <authorList>
            <person name="Varghese N."/>
            <person name="Submissions S."/>
        </authorList>
    </citation>
    <scope>NUCLEOTIDE SEQUENCE [LARGE SCALE GENOMIC DNA]</scope>
    <source>
        <strain evidence="9">DSM 3384</strain>
    </source>
</reference>
<proteinExistence type="predicted"/>
<evidence type="ECO:0000256" key="2">
    <source>
        <dbReference type="ARBA" id="ARBA00012438"/>
    </source>
</evidence>
<dbReference type="Gene3D" id="1.10.287.130">
    <property type="match status" value="1"/>
</dbReference>
<sequence length="144" mass="16662">MHHSSHELRTPISVIRNNIELLQKPKETYGTGMLAATEKEACWKHQQKKVINRIDRASLTIKHLTETLLWLSLNNKSHLPKKDLDLESLVRELTTEADYLLRDKNVEVDLDTESFIIQFPGSPARIVTGNLIRNAFQHTWRGRV</sequence>
<dbReference type="PANTHER" id="PTHR45453">
    <property type="entry name" value="PHOSPHATE REGULON SENSOR PROTEIN PHOR"/>
    <property type="match status" value="1"/>
</dbReference>